<sequence length="74" mass="8037">MTRFTLTCFAALVAAWLLSGERFLDAVFGMMDLGRVDDTIIAGVVVLEDWKAGLSLPDVFGQLRAAIHQGLGLR</sequence>
<organism evidence="1 2">
    <name type="scientific">Psychromarinibacter sediminicola</name>
    <dbReference type="NCBI Taxonomy" id="3033385"/>
    <lineage>
        <taxon>Bacteria</taxon>
        <taxon>Pseudomonadati</taxon>
        <taxon>Pseudomonadota</taxon>
        <taxon>Alphaproteobacteria</taxon>
        <taxon>Rhodobacterales</taxon>
        <taxon>Paracoccaceae</taxon>
        <taxon>Psychromarinibacter</taxon>
    </lineage>
</organism>
<evidence type="ECO:0000313" key="2">
    <source>
        <dbReference type="Proteomes" id="UP001220964"/>
    </source>
</evidence>
<name>A0AAE3NYH0_9RHOB</name>
<protein>
    <submittedName>
        <fullName evidence="1">Uncharacterized protein</fullName>
    </submittedName>
</protein>
<evidence type="ECO:0000313" key="1">
    <source>
        <dbReference type="EMBL" id="MDF0603270.1"/>
    </source>
</evidence>
<keyword evidence="2" id="KW-1185">Reference proteome</keyword>
<dbReference type="EMBL" id="JARGYC010000084">
    <property type="protein sequence ID" value="MDF0603270.1"/>
    <property type="molecule type" value="Genomic_DNA"/>
</dbReference>
<dbReference type="RefSeq" id="WP_275569393.1">
    <property type="nucleotide sequence ID" value="NZ_JARGYC010000084.1"/>
</dbReference>
<comment type="caution">
    <text evidence="1">The sequence shown here is derived from an EMBL/GenBank/DDBJ whole genome shotgun (WGS) entry which is preliminary data.</text>
</comment>
<proteinExistence type="predicted"/>
<reference evidence="1" key="1">
    <citation type="submission" date="2023-03" db="EMBL/GenBank/DDBJ databases">
        <title>Multiphase analysis and comparison of six strains from genera Psychromarinibacter, Lutimaribacter, and Maritimibacter, including a novel species: Psychromarinibacter sediminicola sp. nov.</title>
        <authorList>
            <person name="Wang Y.-H."/>
            <person name="Ye M.-Q."/>
            <person name="Du Z.-J."/>
        </authorList>
    </citation>
    <scope>NUCLEOTIDE SEQUENCE</scope>
    <source>
        <strain evidence="1">C21-152</strain>
    </source>
</reference>
<dbReference type="Proteomes" id="UP001220964">
    <property type="component" value="Unassembled WGS sequence"/>
</dbReference>
<dbReference type="AlphaFoldDB" id="A0AAE3NYH0"/>
<gene>
    <name evidence="1" type="ORF">P1J78_21250</name>
</gene>
<accession>A0AAE3NYH0</accession>